<evidence type="ECO:0000256" key="1">
    <source>
        <dbReference type="ARBA" id="ARBA00004651"/>
    </source>
</evidence>
<evidence type="ECO:0000256" key="7">
    <source>
        <dbReference type="ARBA" id="ARBA00023136"/>
    </source>
</evidence>
<keyword evidence="6 8" id="KW-1133">Transmembrane helix</keyword>
<dbReference type="InterPro" id="IPR019127">
    <property type="entry name" value="Exosortase"/>
</dbReference>
<organism evidence="9 10">
    <name type="scientific">Candidatus Segetimicrobium genomatis</name>
    <dbReference type="NCBI Taxonomy" id="2569760"/>
    <lineage>
        <taxon>Bacteria</taxon>
        <taxon>Bacillati</taxon>
        <taxon>Candidatus Sysuimicrobiota</taxon>
        <taxon>Candidatus Sysuimicrobiia</taxon>
        <taxon>Candidatus Sysuimicrobiales</taxon>
        <taxon>Candidatus Segetimicrobiaceae</taxon>
        <taxon>Candidatus Segetimicrobium</taxon>
    </lineage>
</organism>
<name>A0A537KD66_9BACT</name>
<keyword evidence="5" id="KW-0378">Hydrolase</keyword>
<keyword evidence="7 8" id="KW-0472">Membrane</keyword>
<dbReference type="NCBIfam" id="TIGR03109">
    <property type="entry name" value="exosort_XrtA"/>
    <property type="match status" value="1"/>
</dbReference>
<dbReference type="NCBIfam" id="TIGR02602">
    <property type="entry name" value="8TM_EpsH"/>
    <property type="match status" value="1"/>
</dbReference>
<evidence type="ECO:0000313" key="10">
    <source>
        <dbReference type="Proteomes" id="UP000318509"/>
    </source>
</evidence>
<dbReference type="EMBL" id="VBAK01000024">
    <property type="protein sequence ID" value="TMI93492.1"/>
    <property type="molecule type" value="Genomic_DNA"/>
</dbReference>
<keyword evidence="4 8" id="KW-0812">Transmembrane</keyword>
<evidence type="ECO:0000256" key="2">
    <source>
        <dbReference type="ARBA" id="ARBA00022475"/>
    </source>
</evidence>
<reference evidence="9 10" key="1">
    <citation type="journal article" date="2019" name="Nat. Microbiol.">
        <title>Mediterranean grassland soil C-N compound turnover is dependent on rainfall and depth, and is mediated by genomically divergent microorganisms.</title>
        <authorList>
            <person name="Diamond S."/>
            <person name="Andeer P.F."/>
            <person name="Li Z."/>
            <person name="Crits-Christoph A."/>
            <person name="Burstein D."/>
            <person name="Anantharaman K."/>
            <person name="Lane K.R."/>
            <person name="Thomas B.C."/>
            <person name="Pan C."/>
            <person name="Northen T.R."/>
            <person name="Banfield J.F."/>
        </authorList>
    </citation>
    <scope>NUCLEOTIDE SEQUENCE [LARGE SCALE GENOMIC DNA]</scope>
    <source>
        <strain evidence="9">NP_3</strain>
    </source>
</reference>
<dbReference type="AlphaFoldDB" id="A0A537KD66"/>
<dbReference type="GO" id="GO:0008233">
    <property type="term" value="F:peptidase activity"/>
    <property type="evidence" value="ECO:0007669"/>
    <property type="project" value="UniProtKB-KW"/>
</dbReference>
<feature type="transmembrane region" description="Helical" evidence="8">
    <location>
        <begin position="54"/>
        <end position="70"/>
    </location>
</feature>
<proteinExistence type="predicted"/>
<evidence type="ECO:0000256" key="5">
    <source>
        <dbReference type="ARBA" id="ARBA00022801"/>
    </source>
</evidence>
<feature type="transmembrane region" description="Helical" evidence="8">
    <location>
        <begin position="133"/>
        <end position="152"/>
    </location>
</feature>
<protein>
    <submittedName>
        <fullName evidence="9">Exosortase/archaeosortase family protein</fullName>
    </submittedName>
</protein>
<gene>
    <name evidence="9" type="ORF">E6H00_01165</name>
</gene>
<dbReference type="InterPro" id="IPR013426">
    <property type="entry name" value="EpsH-like"/>
</dbReference>
<feature type="transmembrane region" description="Helical" evidence="8">
    <location>
        <begin position="21"/>
        <end position="39"/>
    </location>
</feature>
<evidence type="ECO:0000313" key="9">
    <source>
        <dbReference type="EMBL" id="TMI93492.1"/>
    </source>
</evidence>
<keyword evidence="3" id="KW-0645">Protease</keyword>
<feature type="transmembrane region" description="Helical" evidence="8">
    <location>
        <begin position="79"/>
        <end position="100"/>
    </location>
</feature>
<dbReference type="InterPro" id="IPR026392">
    <property type="entry name" value="Exo/Archaeosortase_dom"/>
</dbReference>
<evidence type="ECO:0000256" key="3">
    <source>
        <dbReference type="ARBA" id="ARBA00022670"/>
    </source>
</evidence>
<evidence type="ECO:0000256" key="8">
    <source>
        <dbReference type="SAM" id="Phobius"/>
    </source>
</evidence>
<dbReference type="Proteomes" id="UP000318509">
    <property type="component" value="Unassembled WGS sequence"/>
</dbReference>
<feature type="transmembrane region" description="Helical" evidence="8">
    <location>
        <begin position="226"/>
        <end position="246"/>
    </location>
</feature>
<accession>A0A537KD66</accession>
<sequence length="296" mass="31858">MDLAAVVPDLIAKRRTALAPLSPAIPLVALGAAVFYLYYPVLVDLVSQWRADENYSHGFLIPIVSAYLIWQRRERLQHCLVKGSAWGYAVLLVGLILLIISQAGTFGYPARFSLLVVFTGLTLFMGGPDVLRVVAFPLAYLLFMIPLPAPALNQITFPLQLQAARLATGTLDVLNVPVLREGNIIDLPSMRLEVAEACSGIRSLISLLALAVIYAYFTQTKWGPRLALALSAIPIALVANAARVTLTGVLVETVDPRVALGFYHTFSGVVIFGLAFGLLALEALAFSRLTGQGAKG</sequence>
<feature type="transmembrane region" description="Helical" evidence="8">
    <location>
        <begin position="266"/>
        <end position="286"/>
    </location>
</feature>
<evidence type="ECO:0000256" key="6">
    <source>
        <dbReference type="ARBA" id="ARBA00022989"/>
    </source>
</evidence>
<evidence type="ECO:0000256" key="4">
    <source>
        <dbReference type="ARBA" id="ARBA00022692"/>
    </source>
</evidence>
<dbReference type="NCBIfam" id="TIGR04178">
    <property type="entry name" value="exo_archaeo"/>
    <property type="match status" value="1"/>
</dbReference>
<comment type="subcellular location">
    <subcellularLocation>
        <location evidence="1">Cell membrane</location>
        <topology evidence="1">Multi-pass membrane protein</topology>
    </subcellularLocation>
</comment>
<dbReference type="Pfam" id="PF09721">
    <property type="entry name" value="Exosortase_EpsH"/>
    <property type="match status" value="1"/>
</dbReference>
<feature type="transmembrane region" description="Helical" evidence="8">
    <location>
        <begin position="199"/>
        <end position="217"/>
    </location>
</feature>
<dbReference type="GO" id="GO:0006508">
    <property type="term" value="P:proteolysis"/>
    <property type="evidence" value="ECO:0007669"/>
    <property type="project" value="UniProtKB-KW"/>
</dbReference>
<dbReference type="InterPro" id="IPR017540">
    <property type="entry name" value="Exosortase-1"/>
</dbReference>
<keyword evidence="2" id="KW-1003">Cell membrane</keyword>
<comment type="caution">
    <text evidence="9">The sequence shown here is derived from an EMBL/GenBank/DDBJ whole genome shotgun (WGS) entry which is preliminary data.</text>
</comment>
<dbReference type="GO" id="GO:0005886">
    <property type="term" value="C:plasma membrane"/>
    <property type="evidence" value="ECO:0007669"/>
    <property type="project" value="UniProtKB-SubCell"/>
</dbReference>